<dbReference type="AlphaFoldDB" id="A0A3L6SWE6"/>
<evidence type="ECO:0000259" key="8">
    <source>
        <dbReference type="Pfam" id="PF18137"/>
    </source>
</evidence>
<keyword evidence="3" id="KW-0235">DNA replication</keyword>
<accession>A0A3L6SWE6</accession>
<dbReference type="OrthoDB" id="10265211at2759"/>
<dbReference type="InterPro" id="IPR040855">
    <property type="entry name" value="ORC_WH_C"/>
</dbReference>
<comment type="subcellular location">
    <subcellularLocation>
        <location evidence="1">Nucleus</location>
    </subcellularLocation>
</comment>
<organism evidence="9 10">
    <name type="scientific">Panicum miliaceum</name>
    <name type="common">Proso millet</name>
    <name type="synonym">Broomcorn millet</name>
    <dbReference type="NCBI Taxonomy" id="4540"/>
    <lineage>
        <taxon>Eukaryota</taxon>
        <taxon>Viridiplantae</taxon>
        <taxon>Streptophyta</taxon>
        <taxon>Embryophyta</taxon>
        <taxon>Tracheophyta</taxon>
        <taxon>Spermatophyta</taxon>
        <taxon>Magnoliopsida</taxon>
        <taxon>Liliopsida</taxon>
        <taxon>Poales</taxon>
        <taxon>Poaceae</taxon>
        <taxon>PACMAD clade</taxon>
        <taxon>Panicoideae</taxon>
        <taxon>Panicodae</taxon>
        <taxon>Paniceae</taxon>
        <taxon>Panicinae</taxon>
        <taxon>Panicum</taxon>
        <taxon>Panicum sect. Panicum</taxon>
    </lineage>
</organism>
<dbReference type="GO" id="GO:0005664">
    <property type="term" value="C:nuclear origin of replication recognition complex"/>
    <property type="evidence" value="ECO:0007669"/>
    <property type="project" value="InterPro"/>
</dbReference>
<evidence type="ECO:0000256" key="4">
    <source>
        <dbReference type="ARBA" id="ARBA00023125"/>
    </source>
</evidence>
<evidence type="ECO:0000259" key="7">
    <source>
        <dbReference type="Pfam" id="PF07034"/>
    </source>
</evidence>
<keyword evidence="10" id="KW-1185">Reference proteome</keyword>
<protein>
    <submittedName>
        <fullName evidence="9">ORC3b protein</fullName>
    </submittedName>
</protein>
<gene>
    <name evidence="9" type="ORF">C2845_PM05G01650</name>
</gene>
<dbReference type="GO" id="GO:0003688">
    <property type="term" value="F:DNA replication origin binding"/>
    <property type="evidence" value="ECO:0007669"/>
    <property type="project" value="TreeGrafter"/>
</dbReference>
<dbReference type="InterPro" id="IPR020795">
    <property type="entry name" value="ORC3"/>
</dbReference>
<dbReference type="PANTHER" id="PTHR12748">
    <property type="entry name" value="ORIGIN RECOGNITION COMPLEX SUBUNIT 3"/>
    <property type="match status" value="1"/>
</dbReference>
<name>A0A3L6SWE6_PANMI</name>
<feature type="region of interest" description="Disordered" evidence="6">
    <location>
        <begin position="32"/>
        <end position="53"/>
    </location>
</feature>
<dbReference type="GO" id="GO:0006270">
    <property type="term" value="P:DNA replication initiation"/>
    <property type="evidence" value="ECO:0007669"/>
    <property type="project" value="TreeGrafter"/>
</dbReference>
<feature type="compositionally biased region" description="Basic residues" evidence="6">
    <location>
        <begin position="618"/>
        <end position="632"/>
    </location>
</feature>
<feature type="compositionally biased region" description="Polar residues" evidence="6">
    <location>
        <begin position="40"/>
        <end position="49"/>
    </location>
</feature>
<keyword evidence="5" id="KW-0539">Nucleus</keyword>
<dbReference type="EMBL" id="PQIB02000003">
    <property type="protein sequence ID" value="RLN28733.1"/>
    <property type="molecule type" value="Genomic_DNA"/>
</dbReference>
<evidence type="ECO:0000313" key="10">
    <source>
        <dbReference type="Proteomes" id="UP000275267"/>
    </source>
</evidence>
<proteinExistence type="inferred from homology"/>
<dbReference type="InterPro" id="IPR045667">
    <property type="entry name" value="ORC3_N"/>
</dbReference>
<feature type="region of interest" description="Disordered" evidence="6">
    <location>
        <begin position="618"/>
        <end position="639"/>
    </location>
</feature>
<dbReference type="GO" id="GO:0005656">
    <property type="term" value="C:nuclear pre-replicative complex"/>
    <property type="evidence" value="ECO:0007669"/>
    <property type="project" value="TreeGrafter"/>
</dbReference>
<dbReference type="Pfam" id="PF07034">
    <property type="entry name" value="ORC3_N"/>
    <property type="match status" value="1"/>
</dbReference>
<comment type="caution">
    <text evidence="9">The sequence shown here is derived from an EMBL/GenBank/DDBJ whole genome shotgun (WGS) entry which is preliminary data.</text>
</comment>
<sequence>MSALSSNTLLTAADNIQPFLFLHKAAASSVPSSHARRRIQTSQPSSPSSYLADRSHDAASVQCEDEGDLDLYEQLRLEAFHQTWYKIQSTIDEVLKGINLKLFDQVLQWVKESFSLVRAIARPHHAEVQQSYPLLTDVICKRIPTAFILTKNAEFVDDITTFRDLPGHLESNGCYLAKLSATELSEKHGVGGCFRSLLRQLLSDVPDVAGVSALASWYCEAENYDQPIIVIIDDLEQCSGDVLGELVMMLSEWVTKIPIFFVMGIATTLDAPKKLLSSEALQRLEPCKLTLGSPPDRMNALVEAILVKPCAGFCIGHEVAMFLRNYFFRHDGTITSLISALKLACSKHFSLEPLSFMCVGMFEEDCEEFWRDKFEAIPQQIRKYAFGFPSCASAKISSNSSNNIVEGLSKLLKLQKDWVTGENLSGVKSGCGKGFIAQVMNTIRHLPMETLLHVLEVWSNHLKGMSEINDKVKELQSTTMGADSVRPAKKKWARRSTASTGNGTVLLNEKAAVVLQDVTRKYLVPVECLPFHEIICFKNVDVLQSALIGNPRRMVQLDLLKSQSHLKCSCCRNGTALSGSLHDTSIMCNLAQEYGDVINLHDWYMTFEGIINSTNSKAKRKSYSSPSKKKSKPSSPEGRGMIQARFCRAVTEMQITGLVRMPSKGRPDLVQRIAFGP</sequence>
<keyword evidence="4" id="KW-0238">DNA-binding</keyword>
<comment type="similarity">
    <text evidence="2">Belongs to the ORC3 family.</text>
</comment>
<dbReference type="STRING" id="4540.A0A3L6SWE6"/>
<evidence type="ECO:0000256" key="2">
    <source>
        <dbReference type="ARBA" id="ARBA00010977"/>
    </source>
</evidence>
<evidence type="ECO:0000256" key="3">
    <source>
        <dbReference type="ARBA" id="ARBA00022705"/>
    </source>
</evidence>
<evidence type="ECO:0000256" key="1">
    <source>
        <dbReference type="ARBA" id="ARBA00004123"/>
    </source>
</evidence>
<evidence type="ECO:0000256" key="6">
    <source>
        <dbReference type="SAM" id="MobiDB-lite"/>
    </source>
</evidence>
<evidence type="ECO:0000313" key="9">
    <source>
        <dbReference type="EMBL" id="RLN28733.1"/>
    </source>
</evidence>
<dbReference type="Proteomes" id="UP000275267">
    <property type="component" value="Unassembled WGS sequence"/>
</dbReference>
<dbReference type="Pfam" id="PF18137">
    <property type="entry name" value="WHD_ORC"/>
    <property type="match status" value="1"/>
</dbReference>
<feature type="domain" description="Origin recognition complex subunit 3 N-terminal" evidence="7">
    <location>
        <begin position="53"/>
        <end position="357"/>
    </location>
</feature>
<dbReference type="CDD" id="cd20704">
    <property type="entry name" value="Orc3"/>
    <property type="match status" value="1"/>
</dbReference>
<feature type="domain" description="Origin recognition complex subunit 3 winged helix C-terminal" evidence="8">
    <location>
        <begin position="552"/>
        <end position="675"/>
    </location>
</feature>
<reference evidence="10" key="1">
    <citation type="journal article" date="2019" name="Nat. Commun.">
        <title>The genome of broomcorn millet.</title>
        <authorList>
            <person name="Zou C."/>
            <person name="Miki D."/>
            <person name="Li D."/>
            <person name="Tang Q."/>
            <person name="Xiao L."/>
            <person name="Rajput S."/>
            <person name="Deng P."/>
            <person name="Jia W."/>
            <person name="Huang R."/>
            <person name="Zhang M."/>
            <person name="Sun Y."/>
            <person name="Hu J."/>
            <person name="Fu X."/>
            <person name="Schnable P.S."/>
            <person name="Li F."/>
            <person name="Zhang H."/>
            <person name="Feng B."/>
            <person name="Zhu X."/>
            <person name="Liu R."/>
            <person name="Schnable J.C."/>
            <person name="Zhu J.-K."/>
            <person name="Zhang H."/>
        </authorList>
    </citation>
    <scope>NUCLEOTIDE SEQUENCE [LARGE SCALE GENOMIC DNA]</scope>
</reference>
<evidence type="ECO:0000256" key="5">
    <source>
        <dbReference type="ARBA" id="ARBA00023242"/>
    </source>
</evidence>
<dbReference type="PANTHER" id="PTHR12748:SF0">
    <property type="entry name" value="ORIGIN RECOGNITION COMPLEX SUBUNIT 3"/>
    <property type="match status" value="1"/>
</dbReference>
<dbReference type="GO" id="GO:0031261">
    <property type="term" value="C:DNA replication preinitiation complex"/>
    <property type="evidence" value="ECO:0007669"/>
    <property type="project" value="TreeGrafter"/>
</dbReference>